<dbReference type="InterPro" id="IPR000014">
    <property type="entry name" value="PAS"/>
</dbReference>
<dbReference type="AlphaFoldDB" id="A0A1H0IPJ8"/>
<dbReference type="InterPro" id="IPR002645">
    <property type="entry name" value="STAS_dom"/>
</dbReference>
<keyword evidence="9" id="KW-1185">Reference proteome</keyword>
<dbReference type="Proteomes" id="UP000198778">
    <property type="component" value="Unassembled WGS sequence"/>
</dbReference>
<dbReference type="Gene3D" id="3.30.450.20">
    <property type="entry name" value="PAS domain"/>
    <property type="match status" value="1"/>
</dbReference>
<keyword evidence="2" id="KW-0288">FMN</keyword>
<dbReference type="PROSITE" id="PS50112">
    <property type="entry name" value="PAS"/>
    <property type="match status" value="1"/>
</dbReference>
<dbReference type="Pfam" id="PF13426">
    <property type="entry name" value="PAS_9"/>
    <property type="match status" value="1"/>
</dbReference>
<evidence type="ECO:0000313" key="8">
    <source>
        <dbReference type="EMBL" id="SDO33308.1"/>
    </source>
</evidence>
<evidence type="ECO:0000256" key="4">
    <source>
        <dbReference type="SAM" id="Coils"/>
    </source>
</evidence>
<proteinExistence type="predicted"/>
<evidence type="ECO:0000256" key="2">
    <source>
        <dbReference type="ARBA" id="ARBA00022643"/>
    </source>
</evidence>
<dbReference type="RefSeq" id="WP_090843661.1">
    <property type="nucleotide sequence ID" value="NZ_FNIL01000011.1"/>
</dbReference>
<evidence type="ECO:0000256" key="3">
    <source>
        <dbReference type="ARBA" id="ARBA00022991"/>
    </source>
</evidence>
<feature type="domain" description="PAS" evidence="5">
    <location>
        <begin position="29"/>
        <end position="78"/>
    </location>
</feature>
<gene>
    <name evidence="8" type="ORF">SAMN04488053_11152</name>
</gene>
<evidence type="ECO:0000259" key="6">
    <source>
        <dbReference type="PROSITE" id="PS50113"/>
    </source>
</evidence>
<feature type="domain" description="PAC" evidence="6">
    <location>
        <begin position="79"/>
        <end position="133"/>
    </location>
</feature>
<organism evidence="8 9">
    <name type="scientific">Alkalicoccus daliensis</name>
    <dbReference type="NCBI Taxonomy" id="745820"/>
    <lineage>
        <taxon>Bacteria</taxon>
        <taxon>Bacillati</taxon>
        <taxon>Bacillota</taxon>
        <taxon>Bacilli</taxon>
        <taxon>Bacillales</taxon>
        <taxon>Bacillaceae</taxon>
        <taxon>Alkalicoccus</taxon>
    </lineage>
</organism>
<sequence length="259" mass="29153">MAEDLQALKNKVLEKTQLVFIICDPSKPDNPIIYANQGFSRLTGYENEEIIGKNCRFLQGEDTDPETVETIRKAIKNKEPVSVELLNYRKDGTSFWNLLHIDPIYLEDEEQFYFVGIQKDITAYKKAEQKLEEYNNEIDLLSTPIVPVKSDVSVLPLIGNIDERRMNVIVERILPELNNTSVDTLIVDLSGFQDIDETATGSIFRLADLLKLKGIEMILTGITPKIAIRASGLDIDLSALKTYGSVKQALDTLDSVKES</sequence>
<dbReference type="NCBIfam" id="TIGR00229">
    <property type="entry name" value="sensory_box"/>
    <property type="match status" value="1"/>
</dbReference>
<dbReference type="STRING" id="745820.SAMN04488053_11152"/>
<dbReference type="OrthoDB" id="9812260at2"/>
<dbReference type="InterPro" id="IPR001610">
    <property type="entry name" value="PAC"/>
</dbReference>
<dbReference type="InterPro" id="IPR036513">
    <property type="entry name" value="STAS_dom_sf"/>
</dbReference>
<dbReference type="SMART" id="SM00091">
    <property type="entry name" value="PAS"/>
    <property type="match status" value="1"/>
</dbReference>
<dbReference type="CDD" id="cd00130">
    <property type="entry name" value="PAS"/>
    <property type="match status" value="1"/>
</dbReference>
<dbReference type="PANTHER" id="PTHR47429">
    <property type="entry name" value="PROTEIN TWIN LOV 1"/>
    <property type="match status" value="1"/>
</dbReference>
<accession>A0A1H0IPJ8</accession>
<evidence type="ECO:0000259" key="7">
    <source>
        <dbReference type="PROSITE" id="PS50801"/>
    </source>
</evidence>
<evidence type="ECO:0000313" key="9">
    <source>
        <dbReference type="Proteomes" id="UP000198778"/>
    </source>
</evidence>
<dbReference type="SMART" id="SM00086">
    <property type="entry name" value="PAC"/>
    <property type="match status" value="1"/>
</dbReference>
<evidence type="ECO:0000256" key="1">
    <source>
        <dbReference type="ARBA" id="ARBA00022630"/>
    </source>
</evidence>
<feature type="domain" description="STAS" evidence="7">
    <location>
        <begin position="142"/>
        <end position="253"/>
    </location>
</feature>
<reference evidence="9" key="1">
    <citation type="submission" date="2016-10" db="EMBL/GenBank/DDBJ databases">
        <authorList>
            <person name="Varghese N."/>
            <person name="Submissions S."/>
        </authorList>
    </citation>
    <scope>NUCLEOTIDE SEQUENCE [LARGE SCALE GENOMIC DNA]</scope>
    <source>
        <strain evidence="9">CGMCC 1.10369</strain>
    </source>
</reference>
<keyword evidence="4" id="KW-0175">Coiled coil</keyword>
<evidence type="ECO:0000259" key="5">
    <source>
        <dbReference type="PROSITE" id="PS50112"/>
    </source>
</evidence>
<dbReference type="PROSITE" id="PS50113">
    <property type="entry name" value="PAC"/>
    <property type="match status" value="1"/>
</dbReference>
<keyword evidence="1" id="KW-0285">Flavoprotein</keyword>
<dbReference type="PROSITE" id="PS50801">
    <property type="entry name" value="STAS"/>
    <property type="match status" value="1"/>
</dbReference>
<name>A0A1H0IPJ8_9BACI</name>
<dbReference type="InterPro" id="IPR035965">
    <property type="entry name" value="PAS-like_dom_sf"/>
</dbReference>
<dbReference type="Pfam" id="PF01740">
    <property type="entry name" value="STAS"/>
    <property type="match status" value="1"/>
</dbReference>
<dbReference type="InterPro" id="IPR000700">
    <property type="entry name" value="PAS-assoc_C"/>
</dbReference>
<dbReference type="CDD" id="cd07041">
    <property type="entry name" value="STAS_RsbR_RsbS_like"/>
    <property type="match status" value="1"/>
</dbReference>
<dbReference type="Gene3D" id="3.30.750.24">
    <property type="entry name" value="STAS domain"/>
    <property type="match status" value="1"/>
</dbReference>
<feature type="coiled-coil region" evidence="4">
    <location>
        <begin position="117"/>
        <end position="144"/>
    </location>
</feature>
<protein>
    <submittedName>
        <fullName evidence="8">PAS domain S-box-containing protein</fullName>
    </submittedName>
</protein>
<dbReference type="SUPFAM" id="SSF52091">
    <property type="entry name" value="SpoIIaa-like"/>
    <property type="match status" value="1"/>
</dbReference>
<dbReference type="PANTHER" id="PTHR47429:SF2">
    <property type="entry name" value="PROTEIN TWIN LOV 1"/>
    <property type="match status" value="1"/>
</dbReference>
<keyword evidence="3" id="KW-0157">Chromophore</keyword>
<dbReference type="SUPFAM" id="SSF55785">
    <property type="entry name" value="PYP-like sensor domain (PAS domain)"/>
    <property type="match status" value="1"/>
</dbReference>
<dbReference type="EMBL" id="FNIL01000011">
    <property type="protein sequence ID" value="SDO33308.1"/>
    <property type="molecule type" value="Genomic_DNA"/>
</dbReference>